<accession>A0A6J7L8U5</accession>
<dbReference type="PANTHER" id="PTHR30528">
    <property type="entry name" value="CYTOPLASMIC PROTEIN"/>
    <property type="match status" value="1"/>
</dbReference>
<protein>
    <submittedName>
        <fullName evidence="1">Unannotated protein</fullName>
    </submittedName>
</protein>
<dbReference type="PANTHER" id="PTHR30528:SF0">
    <property type="entry name" value="CYTOPLASMIC PROTEIN"/>
    <property type="match status" value="1"/>
</dbReference>
<proteinExistence type="predicted"/>
<name>A0A6J7L8U5_9ZZZZ</name>
<dbReference type="EMBL" id="CAFBNR010000040">
    <property type="protein sequence ID" value="CAB4964447.1"/>
    <property type="molecule type" value="Genomic_DNA"/>
</dbReference>
<dbReference type="InterPro" id="IPR009351">
    <property type="entry name" value="AlkZ-like"/>
</dbReference>
<reference evidence="1" key="1">
    <citation type="submission" date="2020-05" db="EMBL/GenBank/DDBJ databases">
        <authorList>
            <person name="Chiriac C."/>
            <person name="Salcher M."/>
            <person name="Ghai R."/>
            <person name="Kavagutti S V."/>
        </authorList>
    </citation>
    <scope>NUCLEOTIDE SEQUENCE</scope>
</reference>
<dbReference type="Pfam" id="PF06224">
    <property type="entry name" value="AlkZ-like"/>
    <property type="match status" value="1"/>
</dbReference>
<organism evidence="1">
    <name type="scientific">freshwater metagenome</name>
    <dbReference type="NCBI Taxonomy" id="449393"/>
    <lineage>
        <taxon>unclassified sequences</taxon>
        <taxon>metagenomes</taxon>
        <taxon>ecological metagenomes</taxon>
    </lineage>
</organism>
<evidence type="ECO:0000313" key="1">
    <source>
        <dbReference type="EMBL" id="CAB4964447.1"/>
    </source>
</evidence>
<sequence>MAKRLDTLSIAEARALALAAQGFDTPRPAVKATQRHVNSLISRLGVIQIDSVNVLVRSQELPLFSRLGNHDRNAIPKATESQKIFEYWGHEAAHLPVEIHPLFRWKMEAARLGKARHWGLTSFYDDNRVFVKRMLKHVETSGPTTARELSTRTEKRGADKKTWWDWDESKTALEYLFLTGQLMSRGRGTDFARIYDTPERVLPANILDAPAPTEHDARKQLLVHSAIAQGVATASDLADYYRQKPAAVKTLLAELLEEGELRAVAVEGWAEKAFVHRSAKLPKQLHATALLSPFDSLVWCRPRNERLFNFHYRIEIYTPKEKRKFGYYVLPFMMNGQMVGRVDLKADRANSKLLVHSVHTEKGIKRSTINDALHTELHAMGLWLGLDKVVNSRW</sequence>
<gene>
    <name evidence="1" type="ORF">UFOPK3879_00913</name>
</gene>
<dbReference type="AlphaFoldDB" id="A0A6J7L8U5"/>